<keyword evidence="1" id="KW-1133">Transmembrane helix</keyword>
<keyword evidence="1" id="KW-0812">Transmembrane</keyword>
<dbReference type="AlphaFoldDB" id="A0A6I0F6J2"/>
<evidence type="ECO:0000313" key="2">
    <source>
        <dbReference type="EMBL" id="KAB2954592.1"/>
    </source>
</evidence>
<comment type="caution">
    <text evidence="2">The sequence shown here is derived from an EMBL/GenBank/DDBJ whole genome shotgun (WGS) entry which is preliminary data.</text>
</comment>
<dbReference type="SUPFAM" id="SSF48695">
    <property type="entry name" value="Multiheme cytochromes"/>
    <property type="match status" value="1"/>
</dbReference>
<dbReference type="Proteomes" id="UP000468766">
    <property type="component" value="Unassembled WGS sequence"/>
</dbReference>
<reference evidence="2 3" key="1">
    <citation type="submission" date="2019-10" db="EMBL/GenBank/DDBJ databases">
        <title>Whole-genome sequence of the extremophile Heliorestis acidaminivorans DSM 24790.</title>
        <authorList>
            <person name="Kyndt J.A."/>
            <person name="Meyer T.E."/>
        </authorList>
    </citation>
    <scope>NUCLEOTIDE SEQUENCE [LARGE SCALE GENOMIC DNA]</scope>
    <source>
        <strain evidence="2 3">DSM 24790</strain>
    </source>
</reference>
<name>A0A6I0F6J2_9FIRM</name>
<accession>A0A6I0F6J2</accession>
<feature type="transmembrane region" description="Helical" evidence="1">
    <location>
        <begin position="6"/>
        <end position="26"/>
    </location>
</feature>
<sequence>MDRKKIGRLLTLIFVVAFAAIVYFAFLQERNPHGDLEEWELKHGDVVLNNQNPERFCYQCHTGRASYCNQCHDAYNIQLEVPLPQ</sequence>
<proteinExistence type="predicted"/>
<keyword evidence="3" id="KW-1185">Reference proteome</keyword>
<organism evidence="2 3">
    <name type="scientific">Heliorestis acidaminivorans</name>
    <dbReference type="NCBI Taxonomy" id="553427"/>
    <lineage>
        <taxon>Bacteria</taxon>
        <taxon>Bacillati</taxon>
        <taxon>Bacillota</taxon>
        <taxon>Clostridia</taxon>
        <taxon>Eubacteriales</taxon>
        <taxon>Heliobacteriaceae</taxon>
        <taxon>Heliorestis</taxon>
    </lineage>
</organism>
<dbReference type="EMBL" id="WBXO01000001">
    <property type="protein sequence ID" value="KAB2954592.1"/>
    <property type="molecule type" value="Genomic_DNA"/>
</dbReference>
<dbReference type="OrthoDB" id="2082970at2"/>
<keyword evidence="1" id="KW-0472">Membrane</keyword>
<dbReference type="RefSeq" id="WP_151618183.1">
    <property type="nucleotide sequence ID" value="NZ_WBXO01000001.1"/>
</dbReference>
<protein>
    <submittedName>
        <fullName evidence="2">Uncharacterized protein</fullName>
    </submittedName>
</protein>
<evidence type="ECO:0000256" key="1">
    <source>
        <dbReference type="SAM" id="Phobius"/>
    </source>
</evidence>
<dbReference type="InterPro" id="IPR036280">
    <property type="entry name" value="Multihaem_cyt_sf"/>
</dbReference>
<evidence type="ECO:0000313" key="3">
    <source>
        <dbReference type="Proteomes" id="UP000468766"/>
    </source>
</evidence>
<gene>
    <name evidence="2" type="ORF">F9B85_02640</name>
</gene>